<dbReference type="EMBL" id="JAHRHJ020000001">
    <property type="protein sequence ID" value="KAH9330156.1"/>
    <property type="molecule type" value="Genomic_DNA"/>
</dbReference>
<dbReference type="InterPro" id="IPR012677">
    <property type="entry name" value="Nucleotide-bd_a/b_plait_sf"/>
</dbReference>
<gene>
    <name evidence="2" type="ORF">KI387_002264</name>
</gene>
<sequence length="272" mass="29908">MPATANLRLTNFAKISLEERSFIWAAKTISSSRDMEMEVGWSLGGRSRPGPFLSWPSYTLLDTGRRGPSRFCKASDKPWLAWGTIAASRGGEAKWWKPTHYVKEDDNDFQKGFCHTVAALKAEKEEAFNGLDKDSVYVIKRVVEKAREALTTREIFHSDFLTPPVVENALLALKNLSDIEVVVQGGYPEAERCRLAVGHADVMSSAPYAAAALRISGNFSFDPASHGDFVGAVLGTGIKREKIGDILLQDMKGAQIIVVPELVDYLVSSVTQ</sequence>
<dbReference type="InterPro" id="IPR040591">
    <property type="entry name" value="RqcP2_RBD"/>
</dbReference>
<evidence type="ECO:0000259" key="1">
    <source>
        <dbReference type="Pfam" id="PF17774"/>
    </source>
</evidence>
<protein>
    <recommendedName>
        <fullName evidence="1">Ribosome-associated protein quality control protein P2 RNA-binding domain-containing protein</fullName>
    </recommendedName>
</protein>
<accession>A0AA38LNG4</accession>
<feature type="domain" description="Ribosome-associated protein quality control protein P2 RNA-binding" evidence="1">
    <location>
        <begin position="208"/>
        <end position="271"/>
    </location>
</feature>
<evidence type="ECO:0000313" key="3">
    <source>
        <dbReference type="Proteomes" id="UP000824469"/>
    </source>
</evidence>
<reference evidence="2 3" key="1">
    <citation type="journal article" date="2021" name="Nat. Plants">
        <title>The Taxus genome provides insights into paclitaxel biosynthesis.</title>
        <authorList>
            <person name="Xiong X."/>
            <person name="Gou J."/>
            <person name="Liao Q."/>
            <person name="Li Y."/>
            <person name="Zhou Q."/>
            <person name="Bi G."/>
            <person name="Li C."/>
            <person name="Du R."/>
            <person name="Wang X."/>
            <person name="Sun T."/>
            <person name="Guo L."/>
            <person name="Liang H."/>
            <person name="Lu P."/>
            <person name="Wu Y."/>
            <person name="Zhang Z."/>
            <person name="Ro D.K."/>
            <person name="Shang Y."/>
            <person name="Huang S."/>
            <person name="Yan J."/>
        </authorList>
    </citation>
    <scope>NUCLEOTIDE SEQUENCE [LARGE SCALE GENOMIC DNA]</scope>
    <source>
        <strain evidence="2">Ta-2019</strain>
    </source>
</reference>
<dbReference type="Pfam" id="PF17774">
    <property type="entry name" value="YlmH_RBD"/>
    <property type="match status" value="1"/>
</dbReference>
<keyword evidence="3" id="KW-1185">Reference proteome</keyword>
<dbReference type="AlphaFoldDB" id="A0AA38LNG4"/>
<comment type="caution">
    <text evidence="2">The sequence shown here is derived from an EMBL/GenBank/DDBJ whole genome shotgun (WGS) entry which is preliminary data.</text>
</comment>
<name>A0AA38LNG4_TAXCH</name>
<dbReference type="Proteomes" id="UP000824469">
    <property type="component" value="Unassembled WGS sequence"/>
</dbReference>
<evidence type="ECO:0000313" key="2">
    <source>
        <dbReference type="EMBL" id="KAH9330156.1"/>
    </source>
</evidence>
<proteinExistence type="predicted"/>
<dbReference type="Gene3D" id="3.30.70.330">
    <property type="match status" value="1"/>
</dbReference>
<organism evidence="2 3">
    <name type="scientific">Taxus chinensis</name>
    <name type="common">Chinese yew</name>
    <name type="synonym">Taxus wallichiana var. chinensis</name>
    <dbReference type="NCBI Taxonomy" id="29808"/>
    <lineage>
        <taxon>Eukaryota</taxon>
        <taxon>Viridiplantae</taxon>
        <taxon>Streptophyta</taxon>
        <taxon>Embryophyta</taxon>
        <taxon>Tracheophyta</taxon>
        <taxon>Spermatophyta</taxon>
        <taxon>Pinopsida</taxon>
        <taxon>Pinidae</taxon>
        <taxon>Conifers II</taxon>
        <taxon>Cupressales</taxon>
        <taxon>Taxaceae</taxon>
        <taxon>Taxus</taxon>
    </lineage>
</organism>
<dbReference type="Gene3D" id="3.30.1370.160">
    <property type="match status" value="1"/>
</dbReference>
<feature type="non-terminal residue" evidence="2">
    <location>
        <position position="272"/>
    </location>
</feature>